<keyword evidence="1" id="KW-0472">Membrane</keyword>
<feature type="transmembrane region" description="Helical" evidence="1">
    <location>
        <begin position="12"/>
        <end position="32"/>
    </location>
</feature>
<accession>A0A6P6F5E1</accession>
<dbReference type="AlphaFoldDB" id="A0A6P6F5E1"/>
<sequence length="61" mass="6759">MVLLAGMAFGRLSLPQLLLAGVVGIAGGIYIYQPIFEQYSRDQKASKKKVELTEESEEKRS</sequence>
<dbReference type="InParanoid" id="A0A6P6F5E1"/>
<keyword evidence="1" id="KW-0812">Transmembrane</keyword>
<evidence type="ECO:0000313" key="3">
    <source>
        <dbReference type="RefSeq" id="XP_023579867.1"/>
    </source>
</evidence>
<reference evidence="3" key="1">
    <citation type="submission" date="2025-08" db="UniProtKB">
        <authorList>
            <consortium name="RefSeq"/>
        </authorList>
    </citation>
    <scope>IDENTIFICATION</scope>
</reference>
<protein>
    <submittedName>
        <fullName evidence="3">Protein PIGBOS1</fullName>
    </submittedName>
</protein>
<organism evidence="2 3">
    <name type="scientific">Octodon degus</name>
    <name type="common">Degu</name>
    <name type="synonym">Sciurus degus</name>
    <dbReference type="NCBI Taxonomy" id="10160"/>
    <lineage>
        <taxon>Eukaryota</taxon>
        <taxon>Metazoa</taxon>
        <taxon>Chordata</taxon>
        <taxon>Craniata</taxon>
        <taxon>Vertebrata</taxon>
        <taxon>Euteleostomi</taxon>
        <taxon>Mammalia</taxon>
        <taxon>Eutheria</taxon>
        <taxon>Euarchontoglires</taxon>
        <taxon>Glires</taxon>
        <taxon>Rodentia</taxon>
        <taxon>Hystricomorpha</taxon>
        <taxon>Octodontidae</taxon>
        <taxon>Octodon</taxon>
    </lineage>
</organism>
<evidence type="ECO:0000313" key="2">
    <source>
        <dbReference type="Proteomes" id="UP000515203"/>
    </source>
</evidence>
<keyword evidence="2" id="KW-1185">Reference proteome</keyword>
<gene>
    <name evidence="3" type="primary">Pigbos1</name>
</gene>
<evidence type="ECO:0000256" key="1">
    <source>
        <dbReference type="SAM" id="Phobius"/>
    </source>
</evidence>
<dbReference type="Pfam" id="PF23670">
    <property type="entry name" value="PIGBOS1"/>
    <property type="match status" value="1"/>
</dbReference>
<dbReference type="CTD" id="101928527"/>
<proteinExistence type="predicted"/>
<name>A0A6P6F5E1_OCTDE</name>
<keyword evidence="1" id="KW-1133">Transmembrane helix</keyword>
<dbReference type="RefSeq" id="XP_023579867.1">
    <property type="nucleotide sequence ID" value="XM_023724099.1"/>
</dbReference>
<dbReference type="InterPro" id="IPR057394">
    <property type="entry name" value="PIGBOS1"/>
</dbReference>
<dbReference type="FunCoup" id="A0A6P6F5E1">
    <property type="interactions" value="1"/>
</dbReference>
<dbReference type="GeneID" id="111818866"/>
<dbReference type="Proteomes" id="UP000515203">
    <property type="component" value="Unplaced"/>
</dbReference>